<sequence length="81" mass="8983">MASIGRDPSSPPAERFSLDKVVLGLADDLDELRSGRISIEDARVRAELAKQLMNGVRLVVNARKYLEHDARLVAPTEETRP</sequence>
<dbReference type="AlphaFoldDB" id="A0A2W5SYW3"/>
<proteinExistence type="predicted"/>
<dbReference type="EMBL" id="QFQD01000076">
    <property type="protein sequence ID" value="PZQ79890.1"/>
    <property type="molecule type" value="Genomic_DNA"/>
</dbReference>
<organism evidence="1 2">
    <name type="scientific">Ancylobacter novellus</name>
    <name type="common">Thiobacillus novellus</name>
    <dbReference type="NCBI Taxonomy" id="921"/>
    <lineage>
        <taxon>Bacteria</taxon>
        <taxon>Pseudomonadati</taxon>
        <taxon>Pseudomonadota</taxon>
        <taxon>Alphaproteobacteria</taxon>
        <taxon>Hyphomicrobiales</taxon>
        <taxon>Xanthobacteraceae</taxon>
        <taxon>Ancylobacter</taxon>
    </lineage>
</organism>
<reference evidence="1 2" key="1">
    <citation type="submission" date="2017-08" db="EMBL/GenBank/DDBJ databases">
        <title>Infants hospitalized years apart are colonized by the same room-sourced microbial strains.</title>
        <authorList>
            <person name="Brooks B."/>
            <person name="Olm M.R."/>
            <person name="Firek B.A."/>
            <person name="Baker R."/>
            <person name="Thomas B.C."/>
            <person name="Morowitz M.J."/>
            <person name="Banfield J.F."/>
        </authorList>
    </citation>
    <scope>NUCLEOTIDE SEQUENCE [LARGE SCALE GENOMIC DNA]</scope>
    <source>
        <strain evidence="1">S2_005_001_R2_27</strain>
    </source>
</reference>
<accession>A0A2W5SYW3</accession>
<evidence type="ECO:0000313" key="1">
    <source>
        <dbReference type="EMBL" id="PZQ79890.1"/>
    </source>
</evidence>
<protein>
    <submittedName>
        <fullName evidence="1">Uncharacterized protein</fullName>
    </submittedName>
</protein>
<comment type="caution">
    <text evidence="1">The sequence shown here is derived from an EMBL/GenBank/DDBJ whole genome shotgun (WGS) entry which is preliminary data.</text>
</comment>
<evidence type="ECO:0000313" key="2">
    <source>
        <dbReference type="Proteomes" id="UP000248887"/>
    </source>
</evidence>
<name>A0A2W5SYW3_ANCNO</name>
<gene>
    <name evidence="1" type="ORF">DI549_18930</name>
</gene>
<dbReference type="Proteomes" id="UP000248887">
    <property type="component" value="Unassembled WGS sequence"/>
</dbReference>